<feature type="binding site" evidence="7">
    <location>
        <position position="99"/>
    </location>
    <ligand>
        <name>phosphoenolpyruvate</name>
        <dbReference type="ChEBI" id="CHEBI:58702"/>
    </ligand>
</feature>
<feature type="active site" description="Proton acceptor" evidence="7">
    <location>
        <position position="289"/>
    </location>
</feature>
<dbReference type="PROSITE" id="PS00885">
    <property type="entry name" value="EPSP_SYNTHASE_2"/>
    <property type="match status" value="1"/>
</dbReference>
<feature type="binding site" evidence="7">
    <location>
        <position position="174"/>
    </location>
    <ligand>
        <name>3-phosphoshikimate</name>
        <dbReference type="ChEBI" id="CHEBI:145989"/>
    </ligand>
</feature>
<dbReference type="Proteomes" id="UP000559010">
    <property type="component" value="Unassembled WGS sequence"/>
</dbReference>
<dbReference type="EC" id="2.5.1.19" evidence="7"/>
<comment type="pathway">
    <text evidence="1 7">Metabolic intermediate biosynthesis; chorismate biosynthesis; chorismate from D-erythrose 4-phosphate and phosphoenolpyruvate: step 6/7.</text>
</comment>
<dbReference type="PANTHER" id="PTHR21090:SF5">
    <property type="entry name" value="PENTAFUNCTIONAL AROM POLYPEPTIDE"/>
    <property type="match status" value="1"/>
</dbReference>
<comment type="similarity">
    <text evidence="2 7">Belongs to the EPSP synthase family.</text>
</comment>
<feature type="binding site" evidence="7">
    <location>
        <position position="24"/>
    </location>
    <ligand>
        <name>3-phosphoshikimate</name>
        <dbReference type="ChEBI" id="CHEBI:145989"/>
    </ligand>
</feature>
<organism evidence="10 11">
    <name type="scientific">Marinigracilibium pacificum</name>
    <dbReference type="NCBI Taxonomy" id="2729599"/>
    <lineage>
        <taxon>Bacteria</taxon>
        <taxon>Pseudomonadati</taxon>
        <taxon>Bacteroidota</taxon>
        <taxon>Cytophagia</taxon>
        <taxon>Cytophagales</taxon>
        <taxon>Flammeovirgaceae</taxon>
        <taxon>Marinigracilibium</taxon>
    </lineage>
</organism>
<comment type="subcellular location">
    <subcellularLocation>
        <location evidence="7">Cytoplasm</location>
    </subcellularLocation>
</comment>
<evidence type="ECO:0000256" key="3">
    <source>
        <dbReference type="ARBA" id="ARBA00022605"/>
    </source>
</evidence>
<keyword evidence="4 7" id="KW-0808">Transferase</keyword>
<feature type="domain" description="Enolpyruvate transferase" evidence="9">
    <location>
        <begin position="60"/>
        <end position="397"/>
    </location>
</feature>
<evidence type="ECO:0000256" key="6">
    <source>
        <dbReference type="ARBA" id="ARBA00044633"/>
    </source>
</evidence>
<evidence type="ECO:0000313" key="10">
    <source>
        <dbReference type="EMBL" id="NMM49397.1"/>
    </source>
</evidence>
<evidence type="ECO:0000256" key="7">
    <source>
        <dbReference type="HAMAP-Rule" id="MF_00210"/>
    </source>
</evidence>
<keyword evidence="5 7" id="KW-0057">Aromatic amino acid biosynthesis</keyword>
<comment type="function">
    <text evidence="7">Catalyzes the transfer of the enolpyruvyl moiety of phosphoenolpyruvate (PEP) to the 5-hydroxyl of shikimate-3-phosphate (S3P) to produce enolpyruvyl shikimate-3-phosphate and inorganic phosphate.</text>
</comment>
<dbReference type="GO" id="GO:0003866">
    <property type="term" value="F:3-phosphoshikimate 1-carboxyvinyltransferase activity"/>
    <property type="evidence" value="ECO:0007669"/>
    <property type="project" value="UniProtKB-UniRule"/>
</dbReference>
<comment type="catalytic activity">
    <reaction evidence="6">
        <text>3-phosphoshikimate + phosphoenolpyruvate = 5-O-(1-carboxyvinyl)-3-phosphoshikimate + phosphate</text>
        <dbReference type="Rhea" id="RHEA:21256"/>
        <dbReference type="ChEBI" id="CHEBI:43474"/>
        <dbReference type="ChEBI" id="CHEBI:57701"/>
        <dbReference type="ChEBI" id="CHEBI:58702"/>
        <dbReference type="ChEBI" id="CHEBI:145989"/>
        <dbReference type="EC" id="2.5.1.19"/>
    </reaction>
    <physiologicalReaction direction="left-to-right" evidence="6">
        <dbReference type="Rhea" id="RHEA:21257"/>
    </physiologicalReaction>
</comment>
<dbReference type="PIRSF" id="PIRSF000505">
    <property type="entry name" value="EPSPS"/>
    <property type="match status" value="1"/>
</dbReference>
<dbReference type="UniPathway" id="UPA00053">
    <property type="reaction ID" value="UER00089"/>
</dbReference>
<feature type="binding site" evidence="7">
    <location>
        <position position="23"/>
    </location>
    <ligand>
        <name>phosphoenolpyruvate</name>
        <dbReference type="ChEBI" id="CHEBI:58702"/>
    </ligand>
</feature>
<evidence type="ECO:0000256" key="4">
    <source>
        <dbReference type="ARBA" id="ARBA00022679"/>
    </source>
</evidence>
<dbReference type="InterPro" id="IPR013792">
    <property type="entry name" value="RNA3'P_cycl/enolpyr_Trfase_a/b"/>
</dbReference>
<feature type="binding site" evidence="7">
    <location>
        <position position="148"/>
    </location>
    <ligand>
        <name>3-phosphoshikimate</name>
        <dbReference type="ChEBI" id="CHEBI:145989"/>
    </ligand>
</feature>
<dbReference type="GO" id="GO:0008652">
    <property type="term" value="P:amino acid biosynthetic process"/>
    <property type="evidence" value="ECO:0007669"/>
    <property type="project" value="UniProtKB-KW"/>
</dbReference>
<dbReference type="GO" id="GO:0009423">
    <property type="term" value="P:chorismate biosynthetic process"/>
    <property type="evidence" value="ECO:0007669"/>
    <property type="project" value="UniProtKB-UniRule"/>
</dbReference>
<feature type="binding site" evidence="7">
    <location>
        <position position="388"/>
    </location>
    <ligand>
        <name>phosphoenolpyruvate</name>
        <dbReference type="ChEBI" id="CHEBI:58702"/>
    </ligand>
</feature>
<feature type="binding site" evidence="7">
    <location>
        <position position="23"/>
    </location>
    <ligand>
        <name>3-phosphoshikimate</name>
        <dbReference type="ChEBI" id="CHEBI:145989"/>
    </ligand>
</feature>
<accession>A0A848IYP2</accession>
<dbReference type="EMBL" id="JABBNU010000008">
    <property type="protein sequence ID" value="NMM49397.1"/>
    <property type="molecule type" value="Genomic_DNA"/>
</dbReference>
<feature type="binding site" evidence="7">
    <location>
        <position position="28"/>
    </location>
    <ligand>
        <name>3-phosphoshikimate</name>
        <dbReference type="ChEBI" id="CHEBI:145989"/>
    </ligand>
</feature>
<keyword evidence="8" id="KW-0175">Coiled coil</keyword>
<feature type="binding site" evidence="7">
    <location>
        <position position="289"/>
    </location>
    <ligand>
        <name>3-phosphoshikimate</name>
        <dbReference type="ChEBI" id="CHEBI:145989"/>
    </ligand>
</feature>
<feature type="coiled-coil region" evidence="8">
    <location>
        <begin position="307"/>
        <end position="341"/>
    </location>
</feature>
<dbReference type="Gene3D" id="3.65.10.10">
    <property type="entry name" value="Enolpyruvate transferase domain"/>
    <property type="match status" value="3"/>
</dbReference>
<dbReference type="SUPFAM" id="SSF55205">
    <property type="entry name" value="EPT/RTPC-like"/>
    <property type="match status" value="1"/>
</dbReference>
<keyword evidence="3 7" id="KW-0028">Amino-acid biosynthesis</keyword>
<evidence type="ECO:0000256" key="2">
    <source>
        <dbReference type="ARBA" id="ARBA00009948"/>
    </source>
</evidence>
<dbReference type="InterPro" id="IPR036968">
    <property type="entry name" value="Enolpyruvate_Tfrase_sf"/>
</dbReference>
<dbReference type="GO" id="GO:0005737">
    <property type="term" value="C:cytoplasm"/>
    <property type="evidence" value="ECO:0007669"/>
    <property type="project" value="UniProtKB-SubCell"/>
</dbReference>
<comment type="caution">
    <text evidence="7">Lacks conserved residue(s) required for the propagation of feature annotation.</text>
</comment>
<dbReference type="GO" id="GO:0009073">
    <property type="term" value="P:aromatic amino acid family biosynthetic process"/>
    <property type="evidence" value="ECO:0007669"/>
    <property type="project" value="UniProtKB-KW"/>
</dbReference>
<gene>
    <name evidence="7 10" type="primary">aroA</name>
    <name evidence="10" type="ORF">HH304_13380</name>
</gene>
<name>A0A848IYP2_9BACT</name>
<dbReference type="RefSeq" id="WP_169682484.1">
    <property type="nucleotide sequence ID" value="NZ_JABBNU010000008.1"/>
</dbReference>
<feature type="binding site" evidence="7">
    <location>
        <position position="146"/>
    </location>
    <ligand>
        <name>3-phosphoshikimate</name>
        <dbReference type="ChEBI" id="CHEBI:145989"/>
    </ligand>
</feature>
<sequence>MSSLKIEKKKNIDNVEITPVASKSESNRALIIESLAGTTNTILNLSEARDTQTMNKLLNTQEDTLDVIDAGTTMRFLTAFMSIKDKASIMTGTPRMCQRPIGILVEALRSIGADIKYVGEEGYPPLKINAFKGQASDEISIKGDISSQYISALLMIAPVLPNGLKITIKGKLGSKPYVDMTLGLMEVYGVKADWTDNIITIPHQNYKPNQYTIESDWSGASYWFSLVSLADSAQIKLKGLRKNSFQGDHVITSIMKSLGVKSEFTEDGITLTKCDHDDVIHIDFTHCPDLAQTVAVVCAAKKIQCHLKGLESLRIKETDRIQALQNELAKIGATLEEKNGEWLLTPSNDDLPDLIKVETYDDHRMAMAFAPLATKMNVEIADGDVVAKSYPTFWDHMKQAGFTIS</sequence>
<evidence type="ECO:0000256" key="5">
    <source>
        <dbReference type="ARBA" id="ARBA00023141"/>
    </source>
</evidence>
<feature type="binding site" evidence="7">
    <location>
        <position position="147"/>
    </location>
    <ligand>
        <name>3-phosphoshikimate</name>
        <dbReference type="ChEBI" id="CHEBI:145989"/>
    </ligand>
</feature>
<evidence type="ECO:0000256" key="1">
    <source>
        <dbReference type="ARBA" id="ARBA00004811"/>
    </source>
</evidence>
<dbReference type="InterPro" id="IPR023193">
    <property type="entry name" value="EPSP_synthase_CS"/>
</dbReference>
<feature type="binding site" evidence="7">
    <location>
        <position position="148"/>
    </location>
    <ligand>
        <name>phosphoenolpyruvate</name>
        <dbReference type="ChEBI" id="CHEBI:58702"/>
    </ligand>
</feature>
<comment type="subunit">
    <text evidence="7">Monomer.</text>
</comment>
<dbReference type="InterPro" id="IPR006264">
    <property type="entry name" value="EPSP_synthase"/>
</dbReference>
<reference evidence="10 11" key="1">
    <citation type="submission" date="2020-04" db="EMBL/GenBank/DDBJ databases">
        <title>Flammeovirgaceae bacterium KN852 isolated from deep sea.</title>
        <authorList>
            <person name="Zhang D.-C."/>
        </authorList>
    </citation>
    <scope>NUCLEOTIDE SEQUENCE [LARGE SCALE GENOMIC DNA]</scope>
    <source>
        <strain evidence="10 11">KN852</strain>
    </source>
</reference>
<feature type="binding site" evidence="7">
    <location>
        <position position="364"/>
    </location>
    <ligand>
        <name>phosphoenolpyruvate</name>
        <dbReference type="ChEBI" id="CHEBI:58702"/>
    </ligand>
</feature>
<feature type="binding site" evidence="7">
    <location>
        <position position="320"/>
    </location>
    <ligand>
        <name>phosphoenolpyruvate</name>
        <dbReference type="ChEBI" id="CHEBI:58702"/>
    </ligand>
</feature>
<dbReference type="Pfam" id="PF00275">
    <property type="entry name" value="EPSP_synthase"/>
    <property type="match status" value="1"/>
</dbReference>
<dbReference type="HAMAP" id="MF_00210">
    <property type="entry name" value="EPSP_synth"/>
    <property type="match status" value="1"/>
</dbReference>
<evidence type="ECO:0000259" key="9">
    <source>
        <dbReference type="Pfam" id="PF00275"/>
    </source>
</evidence>
<comment type="caution">
    <text evidence="10">The sequence shown here is derived from an EMBL/GenBank/DDBJ whole genome shotgun (WGS) entry which is preliminary data.</text>
</comment>
<proteinExistence type="inferred from homology"/>
<keyword evidence="11" id="KW-1185">Reference proteome</keyword>
<dbReference type="CDD" id="cd01556">
    <property type="entry name" value="EPSP_synthase"/>
    <property type="match status" value="1"/>
</dbReference>
<dbReference type="PANTHER" id="PTHR21090">
    <property type="entry name" value="AROM/DEHYDROQUINATE SYNTHASE"/>
    <property type="match status" value="1"/>
</dbReference>
<dbReference type="InterPro" id="IPR001986">
    <property type="entry name" value="Enolpyruvate_Tfrase_dom"/>
</dbReference>
<keyword evidence="7" id="KW-0963">Cytoplasm</keyword>
<evidence type="ECO:0000256" key="8">
    <source>
        <dbReference type="SAM" id="Coils"/>
    </source>
</evidence>
<feature type="binding site" evidence="7">
    <location>
        <position position="316"/>
    </location>
    <ligand>
        <name>3-phosphoshikimate</name>
        <dbReference type="ChEBI" id="CHEBI:145989"/>
    </ligand>
</feature>
<dbReference type="NCBIfam" id="TIGR01356">
    <property type="entry name" value="aroA"/>
    <property type="match status" value="1"/>
</dbReference>
<protein>
    <recommendedName>
        <fullName evidence="7">3-phosphoshikimate 1-carboxyvinyltransferase</fullName>
        <ecNumber evidence="7">2.5.1.19</ecNumber>
    </recommendedName>
    <alternativeName>
        <fullName evidence="7">5-enolpyruvylshikimate-3-phosphate synthase</fullName>
        <shortName evidence="7">EPSP synthase</shortName>
        <shortName evidence="7">EPSPS</shortName>
    </alternativeName>
</protein>
<evidence type="ECO:0000313" key="11">
    <source>
        <dbReference type="Proteomes" id="UP000559010"/>
    </source>
</evidence>
<feature type="binding site" evidence="7">
    <location>
        <position position="71"/>
    </location>
    <ligand>
        <name>phosphoenolpyruvate</name>
        <dbReference type="ChEBI" id="CHEBI:58702"/>
    </ligand>
</feature>
<dbReference type="AlphaFoldDB" id="A0A848IYP2"/>